<dbReference type="OrthoDB" id="1738195at2759"/>
<evidence type="ECO:0000313" key="1">
    <source>
        <dbReference type="EMBL" id="RDX76997.1"/>
    </source>
</evidence>
<proteinExistence type="predicted"/>
<protein>
    <submittedName>
        <fullName evidence="1">Uncharacterized protein</fullName>
    </submittedName>
</protein>
<accession>A0A371FFC4</accession>
<gene>
    <name evidence="1" type="ORF">CR513_42938</name>
</gene>
<sequence length="142" mass="16182">MFEEDDCAQSIPVLYMVVDVDESYNIIVGQLALNKLGAVVSTLHLCMKFLVGRRVGNVWADFWLAQHCYEDGLRIGPSATHKRKIGTMLGKEEESLLTHFLMKNRDMFAWTLYDMPGIDPSFMCHYLSIVPGAKPIAQKKWK</sequence>
<evidence type="ECO:0000313" key="2">
    <source>
        <dbReference type="Proteomes" id="UP000257109"/>
    </source>
</evidence>
<name>A0A371FFC4_MUCPR</name>
<reference evidence="1" key="1">
    <citation type="submission" date="2018-05" db="EMBL/GenBank/DDBJ databases">
        <title>Draft genome of Mucuna pruriens seed.</title>
        <authorList>
            <person name="Nnadi N.E."/>
            <person name="Vos R."/>
            <person name="Hasami M.H."/>
            <person name="Devisetty U.K."/>
            <person name="Aguiy J.C."/>
        </authorList>
    </citation>
    <scope>NUCLEOTIDE SEQUENCE [LARGE SCALE GENOMIC DNA]</scope>
    <source>
        <strain evidence="1">JCA_2017</strain>
    </source>
</reference>
<dbReference type="Proteomes" id="UP000257109">
    <property type="component" value="Unassembled WGS sequence"/>
</dbReference>
<dbReference type="EMBL" id="QJKJ01009317">
    <property type="protein sequence ID" value="RDX76997.1"/>
    <property type="molecule type" value="Genomic_DNA"/>
</dbReference>
<keyword evidence="2" id="KW-1185">Reference proteome</keyword>
<dbReference type="AlphaFoldDB" id="A0A371FFC4"/>
<organism evidence="1 2">
    <name type="scientific">Mucuna pruriens</name>
    <name type="common">Velvet bean</name>
    <name type="synonym">Dolichos pruriens</name>
    <dbReference type="NCBI Taxonomy" id="157652"/>
    <lineage>
        <taxon>Eukaryota</taxon>
        <taxon>Viridiplantae</taxon>
        <taxon>Streptophyta</taxon>
        <taxon>Embryophyta</taxon>
        <taxon>Tracheophyta</taxon>
        <taxon>Spermatophyta</taxon>
        <taxon>Magnoliopsida</taxon>
        <taxon>eudicotyledons</taxon>
        <taxon>Gunneridae</taxon>
        <taxon>Pentapetalae</taxon>
        <taxon>rosids</taxon>
        <taxon>fabids</taxon>
        <taxon>Fabales</taxon>
        <taxon>Fabaceae</taxon>
        <taxon>Papilionoideae</taxon>
        <taxon>50 kb inversion clade</taxon>
        <taxon>NPAAA clade</taxon>
        <taxon>indigoferoid/millettioid clade</taxon>
        <taxon>Phaseoleae</taxon>
        <taxon>Mucuna</taxon>
    </lineage>
</organism>
<comment type="caution">
    <text evidence="1">The sequence shown here is derived from an EMBL/GenBank/DDBJ whole genome shotgun (WGS) entry which is preliminary data.</text>
</comment>
<feature type="non-terminal residue" evidence="1">
    <location>
        <position position="1"/>
    </location>
</feature>